<dbReference type="InterPro" id="IPR008927">
    <property type="entry name" value="6-PGluconate_DH-like_C_sf"/>
</dbReference>
<dbReference type="NCBIfam" id="NF011211">
    <property type="entry name" value="PRK14618.1"/>
    <property type="match status" value="1"/>
</dbReference>
<feature type="binding site" evidence="15">
    <location>
        <begin position="259"/>
        <end position="260"/>
    </location>
    <ligand>
        <name>substrate</name>
    </ligand>
</feature>
<evidence type="ECO:0000259" key="19">
    <source>
        <dbReference type="Pfam" id="PF07479"/>
    </source>
</evidence>
<feature type="binding site" evidence="13">
    <location>
        <position position="41"/>
    </location>
    <ligand>
        <name>NADPH</name>
        <dbReference type="ChEBI" id="CHEBI:57783"/>
    </ligand>
</feature>
<feature type="binding site" evidence="16">
    <location>
        <position position="259"/>
    </location>
    <ligand>
        <name>NAD(+)</name>
        <dbReference type="ChEBI" id="CHEBI:57540"/>
    </ligand>
</feature>
<dbReference type="AlphaFoldDB" id="A0A399EXC0"/>
<evidence type="ECO:0000256" key="13">
    <source>
        <dbReference type="HAMAP-Rule" id="MF_00394"/>
    </source>
</evidence>
<dbReference type="GO" id="GO:0005829">
    <property type="term" value="C:cytosol"/>
    <property type="evidence" value="ECO:0007669"/>
    <property type="project" value="TreeGrafter"/>
</dbReference>
<organism evidence="20 21">
    <name type="scientific">Calidithermus roseus</name>
    <dbReference type="NCBI Taxonomy" id="1644118"/>
    <lineage>
        <taxon>Bacteria</taxon>
        <taxon>Thermotogati</taxon>
        <taxon>Deinococcota</taxon>
        <taxon>Deinococci</taxon>
        <taxon>Thermales</taxon>
        <taxon>Thermaceae</taxon>
        <taxon>Calidithermus</taxon>
    </lineage>
</organism>
<dbReference type="EC" id="1.1.1.94" evidence="10 13"/>
<dbReference type="InterPro" id="IPR006168">
    <property type="entry name" value="G3P_DH_NAD-dep"/>
</dbReference>
<feature type="domain" description="Glycerol-3-phosphate dehydrogenase NAD-dependent C-terminal" evidence="19">
    <location>
        <begin position="184"/>
        <end position="323"/>
    </location>
</feature>
<feature type="binding site" evidence="13">
    <location>
        <position position="57"/>
    </location>
    <ligand>
        <name>NADPH</name>
        <dbReference type="ChEBI" id="CHEBI:57783"/>
    </ligand>
</feature>
<evidence type="ECO:0000256" key="17">
    <source>
        <dbReference type="RuleBase" id="RU000437"/>
    </source>
</evidence>
<feature type="binding site" evidence="13">
    <location>
        <position position="248"/>
    </location>
    <ligand>
        <name>sn-glycerol 3-phosphate</name>
        <dbReference type="ChEBI" id="CHEBI:57597"/>
    </ligand>
</feature>
<dbReference type="InterPro" id="IPR036291">
    <property type="entry name" value="NAD(P)-bd_dom_sf"/>
</dbReference>
<dbReference type="HAMAP" id="MF_00394">
    <property type="entry name" value="NAD_Glyc3P_dehydrog"/>
    <property type="match status" value="1"/>
</dbReference>
<evidence type="ECO:0000256" key="15">
    <source>
        <dbReference type="PIRSR" id="PIRSR000114-2"/>
    </source>
</evidence>
<dbReference type="InterPro" id="IPR011128">
    <property type="entry name" value="G3P_DH_NAD-dep_N"/>
</dbReference>
<dbReference type="FunFam" id="1.10.1040.10:FF:000001">
    <property type="entry name" value="Glycerol-3-phosphate dehydrogenase [NAD(P)+]"/>
    <property type="match status" value="1"/>
</dbReference>
<dbReference type="GO" id="GO:0006650">
    <property type="term" value="P:glycerophospholipid metabolic process"/>
    <property type="evidence" value="ECO:0007669"/>
    <property type="project" value="UniProtKB-UniRule"/>
</dbReference>
<dbReference type="PANTHER" id="PTHR11728">
    <property type="entry name" value="GLYCEROL-3-PHOSPHATE DEHYDROGENASE"/>
    <property type="match status" value="1"/>
</dbReference>
<dbReference type="Gene3D" id="3.40.50.720">
    <property type="entry name" value="NAD(P)-binding Rossmann-like Domain"/>
    <property type="match status" value="1"/>
</dbReference>
<dbReference type="SUPFAM" id="SSF48179">
    <property type="entry name" value="6-phosphogluconate dehydrogenase C-terminal domain-like"/>
    <property type="match status" value="1"/>
</dbReference>
<dbReference type="OrthoDB" id="9812273at2"/>
<keyword evidence="2 13" id="KW-0444">Lipid biosynthesis</keyword>
<dbReference type="SUPFAM" id="SSF51735">
    <property type="entry name" value="NAD(P)-binding Rossmann-fold domains"/>
    <property type="match status" value="1"/>
</dbReference>
<feature type="binding site" evidence="13">
    <location>
        <position position="284"/>
    </location>
    <ligand>
        <name>NADPH</name>
        <dbReference type="ChEBI" id="CHEBI:57783"/>
    </ligand>
</feature>
<comment type="subcellular location">
    <subcellularLocation>
        <location evidence="13">Cytoplasm</location>
    </subcellularLocation>
</comment>
<dbReference type="GO" id="GO:0046167">
    <property type="term" value="P:glycerol-3-phosphate biosynthetic process"/>
    <property type="evidence" value="ECO:0007669"/>
    <property type="project" value="UniProtKB-UniRule"/>
</dbReference>
<feature type="binding site" evidence="13">
    <location>
        <position position="282"/>
    </location>
    <ligand>
        <name>NADPH</name>
        <dbReference type="ChEBI" id="CHEBI:57783"/>
    </ligand>
</feature>
<dbReference type="Gene3D" id="1.10.1040.10">
    <property type="entry name" value="N-(1-d-carboxylethyl)-l-norvaline Dehydrogenase, domain 2"/>
    <property type="match status" value="1"/>
</dbReference>
<keyword evidence="8 13" id="KW-1208">Phospholipid metabolism</keyword>
<keyword evidence="3 13" id="KW-0521">NADP</keyword>
<feature type="binding site" evidence="13">
    <location>
        <position position="258"/>
    </location>
    <ligand>
        <name>sn-glycerol 3-phosphate</name>
        <dbReference type="ChEBI" id="CHEBI:57597"/>
    </ligand>
</feature>
<dbReference type="EMBL" id="QWLA01000004">
    <property type="protein sequence ID" value="RIH89247.1"/>
    <property type="molecule type" value="Genomic_DNA"/>
</dbReference>
<dbReference type="GO" id="GO:0046168">
    <property type="term" value="P:glycerol-3-phosphate catabolic process"/>
    <property type="evidence" value="ECO:0007669"/>
    <property type="project" value="InterPro"/>
</dbReference>
<dbReference type="GO" id="GO:0005975">
    <property type="term" value="P:carbohydrate metabolic process"/>
    <property type="evidence" value="ECO:0007669"/>
    <property type="project" value="InterPro"/>
</dbReference>
<dbReference type="PIRSF" id="PIRSF000114">
    <property type="entry name" value="Glycerol-3-P_dh"/>
    <property type="match status" value="1"/>
</dbReference>
<comment type="catalytic activity">
    <reaction evidence="13">
        <text>sn-glycerol 3-phosphate + NAD(+) = dihydroxyacetone phosphate + NADH + H(+)</text>
        <dbReference type="Rhea" id="RHEA:11092"/>
        <dbReference type="ChEBI" id="CHEBI:15378"/>
        <dbReference type="ChEBI" id="CHEBI:57540"/>
        <dbReference type="ChEBI" id="CHEBI:57597"/>
        <dbReference type="ChEBI" id="CHEBI:57642"/>
        <dbReference type="ChEBI" id="CHEBI:57945"/>
        <dbReference type="EC" id="1.1.1.94"/>
    </reaction>
</comment>
<dbReference type="InterPro" id="IPR013328">
    <property type="entry name" value="6PGD_dom2"/>
</dbReference>
<comment type="similarity">
    <text evidence="1 13 17">Belongs to the NAD-dependent glycerol-3-phosphate dehydrogenase family.</text>
</comment>
<keyword evidence="13" id="KW-0547">Nucleotide-binding</keyword>
<evidence type="ECO:0000256" key="6">
    <source>
        <dbReference type="ARBA" id="ARBA00023098"/>
    </source>
</evidence>
<keyword evidence="21" id="KW-1185">Reference proteome</keyword>
<evidence type="ECO:0000256" key="7">
    <source>
        <dbReference type="ARBA" id="ARBA00023209"/>
    </source>
</evidence>
<keyword evidence="7 13" id="KW-0594">Phospholipid biosynthesis</keyword>
<feature type="binding site" evidence="13">
    <location>
        <position position="144"/>
    </location>
    <ligand>
        <name>NADPH</name>
        <dbReference type="ChEBI" id="CHEBI:57783"/>
    </ligand>
</feature>
<sequence length="334" mass="35172">MSDSPTLSPGKVAVIGAGAWGTAVALLMAQKGLEVALWARRREQAEAMLAMRENREYLPGIALPANLQPTSSAAEALEGAALAVVAVPSRALAQTLAPMPRAPAYLSLTKGLAYTDDGLTRMSQVIAAVTRAERVAALSGPNLAEEIARFQPAASVVASSDAALARWVQKLLTGPSFRVYTSNDIVGVELGGALKNVIALAAGMVDGLRLGDNAKASLMTRALREIVRFGVAQGAQSETFYGLSGLGDLIATCTSLHSRNRGAGEKIARGTTLRELEAGKQVVEGIYTVKALHEWGQRSGVEMPITEAVWRVVYQGEKPLEVLSALMGREAKPE</sequence>
<dbReference type="GO" id="GO:0141153">
    <property type="term" value="F:glycerol-3-phosphate dehydrogenase (NADP+) activity"/>
    <property type="evidence" value="ECO:0007669"/>
    <property type="project" value="RHEA"/>
</dbReference>
<feature type="binding site" evidence="13">
    <location>
        <position position="259"/>
    </location>
    <ligand>
        <name>NADPH</name>
        <dbReference type="ChEBI" id="CHEBI:57783"/>
    </ligand>
</feature>
<feature type="binding site" evidence="13">
    <location>
        <position position="195"/>
    </location>
    <ligand>
        <name>sn-glycerol 3-phosphate</name>
        <dbReference type="ChEBI" id="CHEBI:57597"/>
    </ligand>
</feature>
<dbReference type="Pfam" id="PF07479">
    <property type="entry name" value="NAD_Gly3P_dh_C"/>
    <property type="match status" value="1"/>
</dbReference>
<dbReference type="Pfam" id="PF01210">
    <property type="entry name" value="NAD_Gly3P_dh_N"/>
    <property type="match status" value="1"/>
</dbReference>
<evidence type="ECO:0000259" key="18">
    <source>
        <dbReference type="Pfam" id="PF01210"/>
    </source>
</evidence>
<feature type="binding site" evidence="13">
    <location>
        <position position="259"/>
    </location>
    <ligand>
        <name>sn-glycerol 3-phosphate</name>
        <dbReference type="ChEBI" id="CHEBI:57597"/>
    </ligand>
</feature>
<evidence type="ECO:0000256" key="14">
    <source>
        <dbReference type="PIRSR" id="PIRSR000114-1"/>
    </source>
</evidence>
<keyword evidence="6 13" id="KW-0443">Lipid metabolism</keyword>
<evidence type="ECO:0000256" key="12">
    <source>
        <dbReference type="ARBA" id="ARBA00080511"/>
    </source>
</evidence>
<feature type="binding site" evidence="13">
    <location>
        <position position="40"/>
    </location>
    <ligand>
        <name>NADPH</name>
        <dbReference type="ChEBI" id="CHEBI:57783"/>
    </ligand>
</feature>
<evidence type="ECO:0000256" key="11">
    <source>
        <dbReference type="ARBA" id="ARBA00069372"/>
    </source>
</evidence>
<evidence type="ECO:0000256" key="16">
    <source>
        <dbReference type="PIRSR" id="PIRSR000114-3"/>
    </source>
</evidence>
<comment type="catalytic activity">
    <reaction evidence="9">
        <text>sn-glycerol 3-phosphate + NADP(+) = dihydroxyacetone phosphate + NADPH + H(+)</text>
        <dbReference type="Rhea" id="RHEA:11096"/>
        <dbReference type="ChEBI" id="CHEBI:15378"/>
        <dbReference type="ChEBI" id="CHEBI:57597"/>
        <dbReference type="ChEBI" id="CHEBI:57642"/>
        <dbReference type="ChEBI" id="CHEBI:57783"/>
        <dbReference type="ChEBI" id="CHEBI:58349"/>
        <dbReference type="EC" id="1.1.1.94"/>
    </reaction>
    <physiologicalReaction direction="right-to-left" evidence="9">
        <dbReference type="Rhea" id="RHEA:11098"/>
    </physiologicalReaction>
</comment>
<reference evidence="20 21" key="1">
    <citation type="submission" date="2018-08" db="EMBL/GenBank/DDBJ databases">
        <title>Meiothermus roseus NBRC 110900 genome sequencing project.</title>
        <authorList>
            <person name="Da Costa M.S."/>
            <person name="Albuquerque L."/>
            <person name="Raposo P."/>
            <person name="Froufe H.J.C."/>
            <person name="Barroso C.S."/>
            <person name="Egas C."/>
        </authorList>
    </citation>
    <scope>NUCLEOTIDE SEQUENCE [LARGE SCALE GENOMIC DNA]</scope>
    <source>
        <strain evidence="20 21">NBRC 110900</strain>
    </source>
</reference>
<evidence type="ECO:0000256" key="5">
    <source>
        <dbReference type="ARBA" id="ARBA00023027"/>
    </source>
</evidence>
<dbReference type="PANTHER" id="PTHR11728:SF1">
    <property type="entry name" value="GLYCEROL-3-PHOSPHATE DEHYDROGENASE [NAD(+)] 2, CHLOROPLASTIC"/>
    <property type="match status" value="1"/>
</dbReference>
<dbReference type="PRINTS" id="PR00077">
    <property type="entry name" value="GPDHDRGNASE"/>
</dbReference>
<gene>
    <name evidence="13 20" type="primary">gpsA</name>
    <name evidence="20" type="ORF">Mrose_00387</name>
</gene>
<feature type="binding site" evidence="16">
    <location>
        <begin position="16"/>
        <end position="21"/>
    </location>
    <ligand>
        <name>NAD(+)</name>
        <dbReference type="ChEBI" id="CHEBI:57540"/>
    </ligand>
</feature>
<dbReference type="GO" id="GO:0008654">
    <property type="term" value="P:phospholipid biosynthetic process"/>
    <property type="evidence" value="ECO:0007669"/>
    <property type="project" value="UniProtKB-KW"/>
</dbReference>
<keyword evidence="13" id="KW-0963">Cytoplasm</keyword>
<dbReference type="PROSITE" id="PS00957">
    <property type="entry name" value="NAD_G3PDH"/>
    <property type="match status" value="1"/>
</dbReference>
<evidence type="ECO:0000313" key="21">
    <source>
        <dbReference type="Proteomes" id="UP000265341"/>
    </source>
</evidence>
<comment type="function">
    <text evidence="13">Catalyzes the reduction of the glycolytic intermediate dihydroxyacetone phosphate (DHAP) to sn-glycerol 3-phosphate (G3P), the key precursor for phospholipid synthesis.</text>
</comment>
<evidence type="ECO:0000256" key="3">
    <source>
        <dbReference type="ARBA" id="ARBA00022857"/>
    </source>
</evidence>
<dbReference type="NCBIfam" id="NF000940">
    <property type="entry name" value="PRK00094.1-2"/>
    <property type="match status" value="1"/>
</dbReference>
<feature type="binding site" evidence="16">
    <location>
        <position position="144"/>
    </location>
    <ligand>
        <name>NAD(+)</name>
        <dbReference type="ChEBI" id="CHEBI:57540"/>
    </ligand>
</feature>
<feature type="binding site" evidence="13">
    <location>
        <position position="110"/>
    </location>
    <ligand>
        <name>sn-glycerol 3-phosphate</name>
        <dbReference type="ChEBI" id="CHEBI:57597"/>
    </ligand>
</feature>
<dbReference type="FunFam" id="3.40.50.720:FF:000019">
    <property type="entry name" value="Glycerol-3-phosphate dehydrogenase [NAD(P)+]"/>
    <property type="match status" value="1"/>
</dbReference>
<evidence type="ECO:0000256" key="9">
    <source>
        <dbReference type="ARBA" id="ARBA00052716"/>
    </source>
</evidence>
<keyword evidence="5 13" id="KW-0520">NAD</keyword>
<proteinExistence type="inferred from homology"/>
<keyword evidence="4 13" id="KW-0560">Oxidoreductase</keyword>
<protein>
    <recommendedName>
        <fullName evidence="11 13">Glycerol-3-phosphate dehydrogenase [NAD(P)+]</fullName>
        <ecNumber evidence="10 13">1.1.1.94</ecNumber>
    </recommendedName>
    <alternativeName>
        <fullName evidence="13">NAD(P)(+)-dependent glycerol-3-phosphate dehydrogenase</fullName>
    </alternativeName>
    <alternativeName>
        <fullName evidence="12 13">NAD(P)H-dependent dihydroxyacetone-phosphate reductase</fullName>
    </alternativeName>
</protein>
<dbReference type="NCBIfam" id="NF000942">
    <property type="entry name" value="PRK00094.1-4"/>
    <property type="match status" value="1"/>
</dbReference>
<feature type="domain" description="Glycerol-3-phosphate dehydrogenase NAD-dependent N-terminal" evidence="18">
    <location>
        <begin position="11"/>
        <end position="164"/>
    </location>
</feature>
<evidence type="ECO:0000313" key="20">
    <source>
        <dbReference type="EMBL" id="RIH89247.1"/>
    </source>
</evidence>
<dbReference type="GO" id="GO:0141152">
    <property type="term" value="F:glycerol-3-phosphate dehydrogenase (NAD+) activity"/>
    <property type="evidence" value="ECO:0007669"/>
    <property type="project" value="RHEA"/>
</dbReference>
<feature type="binding site" evidence="13">
    <location>
        <position position="260"/>
    </location>
    <ligand>
        <name>sn-glycerol 3-phosphate</name>
        <dbReference type="ChEBI" id="CHEBI:57597"/>
    </ligand>
</feature>
<dbReference type="GO" id="GO:0051287">
    <property type="term" value="F:NAD binding"/>
    <property type="evidence" value="ECO:0007669"/>
    <property type="project" value="InterPro"/>
</dbReference>
<dbReference type="RefSeq" id="WP_119275746.1">
    <property type="nucleotide sequence ID" value="NZ_QWLA01000004.1"/>
</dbReference>
<evidence type="ECO:0000256" key="8">
    <source>
        <dbReference type="ARBA" id="ARBA00023264"/>
    </source>
</evidence>
<dbReference type="InterPro" id="IPR006109">
    <property type="entry name" value="G3P_DH_NAD-dep_C"/>
</dbReference>
<comment type="caution">
    <text evidence="20">The sequence shown here is derived from an EMBL/GenBank/DDBJ whole genome shotgun (WGS) entry which is preliminary data.</text>
</comment>
<accession>A0A399EXC0</accession>
<feature type="binding site" evidence="15">
    <location>
        <position position="110"/>
    </location>
    <ligand>
        <name>substrate</name>
    </ligand>
</feature>
<feature type="binding site" evidence="13">
    <location>
        <position position="140"/>
    </location>
    <ligand>
        <name>sn-glycerol 3-phosphate</name>
        <dbReference type="ChEBI" id="CHEBI:57597"/>
    </ligand>
</feature>
<comment type="pathway">
    <text evidence="13">Membrane lipid metabolism; glycerophospholipid metabolism.</text>
</comment>
<dbReference type="Proteomes" id="UP000265341">
    <property type="component" value="Unassembled WGS sequence"/>
</dbReference>
<feature type="binding site" evidence="13">
    <location>
        <position position="110"/>
    </location>
    <ligand>
        <name>NADPH</name>
        <dbReference type="ChEBI" id="CHEBI:57783"/>
    </ligand>
</feature>
<evidence type="ECO:0000256" key="2">
    <source>
        <dbReference type="ARBA" id="ARBA00022516"/>
    </source>
</evidence>
<evidence type="ECO:0000256" key="10">
    <source>
        <dbReference type="ARBA" id="ARBA00066687"/>
    </source>
</evidence>
<evidence type="ECO:0000256" key="1">
    <source>
        <dbReference type="ARBA" id="ARBA00011009"/>
    </source>
</evidence>
<feature type="active site" description="Proton acceptor" evidence="13 14">
    <location>
        <position position="195"/>
    </location>
</feature>
<name>A0A399EXC0_9DEIN</name>
<evidence type="ECO:0000256" key="4">
    <source>
        <dbReference type="ARBA" id="ARBA00023002"/>
    </source>
</evidence>
<comment type="caution">
    <text evidence="13">Lacks conserved residue(s) required for the propagation of feature annotation.</text>
</comment>
<feature type="binding site" evidence="13">
    <location>
        <position position="20"/>
    </location>
    <ligand>
        <name>NADPH</name>
        <dbReference type="ChEBI" id="CHEBI:57783"/>
    </ligand>
</feature>
<dbReference type="UniPathway" id="UPA00940"/>